<dbReference type="GO" id="GO:1901135">
    <property type="term" value="P:carbohydrate derivative metabolic process"/>
    <property type="evidence" value="ECO:0007669"/>
    <property type="project" value="InterPro"/>
</dbReference>
<accession>A0A0E1LBL8</accession>
<proteinExistence type="predicted"/>
<evidence type="ECO:0000259" key="1">
    <source>
        <dbReference type="PROSITE" id="PS51464"/>
    </source>
</evidence>
<evidence type="ECO:0000313" key="3">
    <source>
        <dbReference type="EMBL" id="AXO08932.1"/>
    </source>
</evidence>
<dbReference type="Proteomes" id="UP000256244">
    <property type="component" value="Chromosome"/>
</dbReference>
<dbReference type="Proteomes" id="UP000197270">
    <property type="component" value="Unassembled WGS sequence"/>
</dbReference>
<dbReference type="InterPro" id="IPR046348">
    <property type="entry name" value="SIS_dom_sf"/>
</dbReference>
<reference evidence="4 5" key="1">
    <citation type="submission" date="2017-05" db="EMBL/GenBank/DDBJ databases">
        <title>Sequencing of Escherichia coli that cause persistent and transient Mastitis.</title>
        <authorList>
            <person name="Thacker T.C."/>
            <person name="Lippolis J.D."/>
            <person name="Brunelle B.W."/>
            <person name="Casey T.A."/>
            <person name="Reinhardt T.A."/>
            <person name="Sacco R.E."/>
            <person name="Holman D.B."/>
        </authorList>
    </citation>
    <scope>NUCLEOTIDE SEQUENCE [LARGE SCALE GENOMIC DNA]</scope>
    <source>
        <strain evidence="4 5">ECA-B</strain>
    </source>
</reference>
<protein>
    <submittedName>
        <fullName evidence="3">SIS domain-containing protein</fullName>
    </submittedName>
</protein>
<name>A0A0E1LBL8_ECOLX</name>
<gene>
    <name evidence="4" type="ORF">CCS08_11350</name>
    <name evidence="2" type="ORF">CR538_03975</name>
    <name evidence="3" type="ORF">DS732_22705</name>
</gene>
<dbReference type="PROSITE" id="PS51464">
    <property type="entry name" value="SIS"/>
    <property type="match status" value="1"/>
</dbReference>
<reference evidence="2 6" key="2">
    <citation type="submission" date="2017-10" db="EMBL/GenBank/DDBJ databases">
        <title>mcr-1 positive E.coli isolates in China.</title>
        <authorList>
            <person name="Li B."/>
            <person name="Wang X."/>
        </authorList>
    </citation>
    <scope>NUCLEOTIDE SEQUENCE [LARGE SCALE GENOMIC DNA]</scope>
    <source>
        <strain evidence="2 6">14EC029</strain>
    </source>
</reference>
<sequence length="332" mass="37033">MNMPARTPVMPLAQTREEINATAASLRHLAAIWGECFSTFQLDKRAVERVCIVGSGDSWTVALCAAAWLGKYTHLFCYALQTWDFLQTDLTRYQKETLIIILSASGRPSMTVDALCHAVCSNAQVLGVTNFPGTPFCAITENMLYTWANKQGIPTQSSSVTLYALLRLAQKLCPGLTPLQIEEDLEGKFSQINQHWQQKKRHFYQQKEITFLGSGLSWGLAISGSNLLSCGPQIRATALPLEEFYHSLRLHQAGVGQHYILLPATSCESPFYLATQKAIVEQGATAELISFIPDASESNNLFLVMQWLYEMCWHLSCDYVDAGGQRVSHREK</sequence>
<dbReference type="SUPFAM" id="SSF53697">
    <property type="entry name" value="SIS domain"/>
    <property type="match status" value="1"/>
</dbReference>
<dbReference type="Proteomes" id="UP000234238">
    <property type="component" value="Chromosome"/>
</dbReference>
<evidence type="ECO:0000313" key="4">
    <source>
        <dbReference type="EMBL" id="OWW55474.1"/>
    </source>
</evidence>
<dbReference type="AlphaFoldDB" id="A0A0E1LBL8"/>
<dbReference type="InterPro" id="IPR001347">
    <property type="entry name" value="SIS_dom"/>
</dbReference>
<dbReference type="EMBL" id="NHTF01000030">
    <property type="protein sequence ID" value="OWW55474.1"/>
    <property type="molecule type" value="Genomic_DNA"/>
</dbReference>
<dbReference type="EMBL" id="CP031546">
    <property type="protein sequence ID" value="AXO08932.1"/>
    <property type="molecule type" value="Genomic_DNA"/>
</dbReference>
<dbReference type="Gene3D" id="3.40.50.10490">
    <property type="entry name" value="Glucose-6-phosphate isomerase like protein, domain 1"/>
    <property type="match status" value="1"/>
</dbReference>
<feature type="domain" description="SIS" evidence="1">
    <location>
        <begin position="39"/>
        <end position="178"/>
    </location>
</feature>
<dbReference type="Pfam" id="PF01380">
    <property type="entry name" value="SIS"/>
    <property type="match status" value="1"/>
</dbReference>
<organism evidence="3 7">
    <name type="scientific">Escherichia coli</name>
    <dbReference type="NCBI Taxonomy" id="562"/>
    <lineage>
        <taxon>Bacteria</taxon>
        <taxon>Pseudomonadati</taxon>
        <taxon>Pseudomonadota</taxon>
        <taxon>Gammaproteobacteria</taxon>
        <taxon>Enterobacterales</taxon>
        <taxon>Enterobacteriaceae</taxon>
        <taxon>Escherichia</taxon>
    </lineage>
</organism>
<evidence type="ECO:0000313" key="6">
    <source>
        <dbReference type="Proteomes" id="UP000234238"/>
    </source>
</evidence>
<evidence type="ECO:0000313" key="2">
    <source>
        <dbReference type="EMBL" id="AUJ99637.1"/>
    </source>
</evidence>
<evidence type="ECO:0000313" key="7">
    <source>
        <dbReference type="Proteomes" id="UP000256244"/>
    </source>
</evidence>
<dbReference type="EMBL" id="CP024141">
    <property type="protein sequence ID" value="AUJ99637.1"/>
    <property type="molecule type" value="Genomic_DNA"/>
</dbReference>
<evidence type="ECO:0000313" key="5">
    <source>
        <dbReference type="Proteomes" id="UP000197270"/>
    </source>
</evidence>
<reference evidence="3 7" key="3">
    <citation type="submission" date="2018-08" db="EMBL/GenBank/DDBJ databases">
        <title>Complete genome sequencing and genomic characterization of five Escherichia coli strains co-producing MCR-1 and ESBLs from different origins in China.</title>
        <authorList>
            <person name="Bai L."/>
        </authorList>
    </citation>
    <scope>NUCLEOTIDE SEQUENCE [LARGE SCALE GENOMIC DNA]</scope>
    <source>
        <strain evidence="3">Cq9</strain>
        <strain evidence="7">cq9</strain>
    </source>
</reference>
<dbReference type="RefSeq" id="WP_001774999.1">
    <property type="nucleotide sequence ID" value="NZ_BDRI01000001.1"/>
</dbReference>
<dbReference type="GO" id="GO:0097367">
    <property type="term" value="F:carbohydrate derivative binding"/>
    <property type="evidence" value="ECO:0007669"/>
    <property type="project" value="InterPro"/>
</dbReference>